<feature type="non-terminal residue" evidence="2">
    <location>
        <position position="1"/>
    </location>
</feature>
<keyword evidence="3" id="KW-1185">Reference proteome</keyword>
<dbReference type="AlphaFoldDB" id="X6LMS2"/>
<evidence type="ECO:0000256" key="1">
    <source>
        <dbReference type="SAM" id="MobiDB-lite"/>
    </source>
</evidence>
<organism evidence="2 3">
    <name type="scientific">Reticulomyxa filosa</name>
    <dbReference type="NCBI Taxonomy" id="46433"/>
    <lineage>
        <taxon>Eukaryota</taxon>
        <taxon>Sar</taxon>
        <taxon>Rhizaria</taxon>
        <taxon>Retaria</taxon>
        <taxon>Foraminifera</taxon>
        <taxon>Monothalamids</taxon>
        <taxon>Reticulomyxidae</taxon>
        <taxon>Reticulomyxa</taxon>
    </lineage>
</organism>
<name>X6LMS2_RETFI</name>
<proteinExistence type="predicted"/>
<feature type="region of interest" description="Disordered" evidence="1">
    <location>
        <begin position="1"/>
        <end position="26"/>
    </location>
</feature>
<dbReference type="Proteomes" id="UP000023152">
    <property type="component" value="Unassembled WGS sequence"/>
</dbReference>
<evidence type="ECO:0000313" key="3">
    <source>
        <dbReference type="Proteomes" id="UP000023152"/>
    </source>
</evidence>
<reference evidence="2 3" key="1">
    <citation type="journal article" date="2013" name="Curr. Biol.">
        <title>The Genome of the Foraminiferan Reticulomyxa filosa.</title>
        <authorList>
            <person name="Glockner G."/>
            <person name="Hulsmann N."/>
            <person name="Schleicher M."/>
            <person name="Noegel A.A."/>
            <person name="Eichinger L."/>
            <person name="Gallinger C."/>
            <person name="Pawlowski J."/>
            <person name="Sierra R."/>
            <person name="Euteneuer U."/>
            <person name="Pillet L."/>
            <person name="Moustafa A."/>
            <person name="Platzer M."/>
            <person name="Groth M."/>
            <person name="Szafranski K."/>
            <person name="Schliwa M."/>
        </authorList>
    </citation>
    <scope>NUCLEOTIDE SEQUENCE [LARGE SCALE GENOMIC DNA]</scope>
</reference>
<evidence type="ECO:0000313" key="2">
    <source>
        <dbReference type="EMBL" id="ETO02879.1"/>
    </source>
</evidence>
<accession>X6LMS2</accession>
<sequence length="91" mass="10882">KEQPGNNDLIHKMRESQEDQQEIKDRSDCHDYSKIELITKFDQMYVRYKQIFLSSNPIKFVSSQEELKKKYGINRSKLRVGIEQNIFEEIG</sequence>
<dbReference type="EMBL" id="ASPP01034694">
    <property type="protein sequence ID" value="ETO02879.1"/>
    <property type="molecule type" value="Genomic_DNA"/>
</dbReference>
<protein>
    <submittedName>
        <fullName evidence="2">Uncharacterized protein</fullName>
    </submittedName>
</protein>
<comment type="caution">
    <text evidence="2">The sequence shown here is derived from an EMBL/GenBank/DDBJ whole genome shotgun (WGS) entry which is preliminary data.</text>
</comment>
<gene>
    <name evidence="2" type="ORF">RFI_34534</name>
</gene>